<proteinExistence type="predicted"/>
<protein>
    <submittedName>
        <fullName evidence="1">Uncharacterized protein</fullName>
    </submittedName>
</protein>
<comment type="caution">
    <text evidence="1">The sequence shown here is derived from an EMBL/GenBank/DDBJ whole genome shotgun (WGS) entry which is preliminary data.</text>
</comment>
<reference evidence="1 2" key="1">
    <citation type="submission" date="2018-03" db="EMBL/GenBank/DDBJ databases">
        <title>First report of an OXA-48+CTX-M-M-producing Kluyvera ascorbata clone recovered from patients admitted in a University Hospital in Madrid, Spain.</title>
        <authorList>
            <person name="Hernandez-Garcia M."/>
            <person name="Leon-Sampedro R."/>
            <person name="Perez-Viso B."/>
            <person name="Morosini M.I."/>
            <person name="Lopez-Fresnena N."/>
            <person name="Coque T.M."/>
            <person name="Bonten M."/>
            <person name="Malhotra-Kumar S."/>
            <person name="Ruiz-Garbajosa P."/>
            <person name="Canton R."/>
        </authorList>
    </citation>
    <scope>NUCLEOTIDE SEQUENCE [LARGE SCALE GENOMIC DNA]</scope>
    <source>
        <strain evidence="1 2">KA2</strain>
    </source>
</reference>
<name>A0A2T2XZW5_9ENTR</name>
<accession>A0A2T2XZW5</accession>
<organism evidence="1 2">
    <name type="scientific">Kluyvera genomosp. 2</name>
    <dbReference type="NCBI Taxonomy" id="2774054"/>
    <lineage>
        <taxon>Bacteria</taxon>
        <taxon>Pseudomonadati</taxon>
        <taxon>Pseudomonadota</taxon>
        <taxon>Gammaproteobacteria</taxon>
        <taxon>Enterobacterales</taxon>
        <taxon>Enterobacteriaceae</taxon>
        <taxon>Kluyvera</taxon>
    </lineage>
</organism>
<dbReference type="Proteomes" id="UP000240892">
    <property type="component" value="Unassembled WGS sequence"/>
</dbReference>
<keyword evidence="2" id="KW-1185">Reference proteome</keyword>
<evidence type="ECO:0000313" key="2">
    <source>
        <dbReference type="Proteomes" id="UP000240892"/>
    </source>
</evidence>
<dbReference type="EMBL" id="PYHO01000012">
    <property type="protein sequence ID" value="PSR45802.1"/>
    <property type="molecule type" value="Genomic_DNA"/>
</dbReference>
<sequence length="60" mass="6287">MHHGGVGVEIVDFTHGVLSRSLINSVKRTFSFSFLSQGVAMITEIAISGKAAKSKVGIAV</sequence>
<dbReference type="AlphaFoldDB" id="A0A2T2XZW5"/>
<evidence type="ECO:0000313" key="1">
    <source>
        <dbReference type="EMBL" id="PSR45802.1"/>
    </source>
</evidence>
<gene>
    <name evidence="1" type="ORF">C8256_15405</name>
</gene>